<protein>
    <recommendedName>
        <fullName evidence="6">NACHT domain-containing protein</fullName>
    </recommendedName>
</protein>
<evidence type="ECO:0000313" key="4">
    <source>
        <dbReference type="EMBL" id="RPA78140.1"/>
    </source>
</evidence>
<dbReference type="InterPro" id="IPR027417">
    <property type="entry name" value="P-loop_NTPase"/>
</dbReference>
<sequence length="1049" mass="117288">MEPLSIIGLVSNIAQFVEQASTLVLEIKSIYQAGQVLAPKLDEAVRKAKTTQRMIDDIEQSHCLKDGLKKAEALDIGIVDEFRIISQALTLLLDELKLRDGKSKLLESVRVAFKRLQHGNKMDDLLQKLNSLGQEVEGRASELWKKELTVITNHIYAAVQQNEVSLRVMDGTLATSTKQMSVLAEEVRDAVHWLKIAHSLGTSALQSPSSNDHITSMAMVGAGLGSRFGASAQISATDVGRLSSQLVWQSSLLKSLYYEDMQCRKSAIRSTHKGTLAWIQERTDLRHWLEDGDGIFWITGKAGSGKSTLMRFLCQDEQIRTALRKWAGERPLITASHFFWIMGSEIQRSTAGLYRSLLYQLLWLKPDLMVQLHSVKNWVPVVDDWSLEKLETAILELCRAATKFADGDTSSEEFTICIFIDGLDEYSDSMHPTSNIVSIIHSISSLRNVKVCVSSRPWSKFENAYGNNAAVGRIRMHEETFEDMEIYISTHIGWEVASFKALEKEDRLAHRDIVTTIATKAEGVWLWLVLAVRMVVEDLLSDEMTVGEISQRVQLYPSEIYEFIRCIFEERIEARYHEAAARIFLTVAAAQSRERGVPGLVVKFIIEVCQQDEQIHAALHSDNNFSARINQPVKYSILRNQLNNRCKDLLELELPSTECPTVSLPAKDFWSLRLIYLHRCVGDFFKENYLVQLRQAACKSGPFDPKLTIATLSLAVFHGVASSLEVSEGQEGGLEPEVDGGDVILLDWKPLVDFMGIARAMDEELALEINAAELAMSQSNVATASLNSLIHGSINVNEDIYRRFQIYYALVGQMRAFLAGGPASLTPSSFLVAGCYISKELEGFRFAALAIAISLKSYVKELLWSERRILQAYPQLLLSVLRPPCPYNFFGIAVQPGSWKAKLEADSNIFFCAYVTGHPDGSLFKSSYLNVPRRAQGPSWVPGKHTSVVQKSVESELQIPTQVFEPLDKARKALTTLSKPKPKSCSIDVKLLRFLLIVGAIDVNRPLTADHFGCIYHMHCSSAVPCEQTFGQLARTSHTADVLDRYALS</sequence>
<dbReference type="InterPro" id="IPR056884">
    <property type="entry name" value="NPHP3-like_N"/>
</dbReference>
<feature type="domain" description="Nephrocystin 3-like N-terminal" evidence="2">
    <location>
        <begin position="274"/>
        <end position="456"/>
    </location>
</feature>
<reference evidence="4 5" key="1">
    <citation type="journal article" date="2018" name="Nat. Ecol. Evol.">
        <title>Pezizomycetes genomes reveal the molecular basis of ectomycorrhizal truffle lifestyle.</title>
        <authorList>
            <person name="Murat C."/>
            <person name="Payen T."/>
            <person name="Noel B."/>
            <person name="Kuo A."/>
            <person name="Morin E."/>
            <person name="Chen J."/>
            <person name="Kohler A."/>
            <person name="Krizsan K."/>
            <person name="Balestrini R."/>
            <person name="Da Silva C."/>
            <person name="Montanini B."/>
            <person name="Hainaut M."/>
            <person name="Levati E."/>
            <person name="Barry K.W."/>
            <person name="Belfiori B."/>
            <person name="Cichocki N."/>
            <person name="Clum A."/>
            <person name="Dockter R.B."/>
            <person name="Fauchery L."/>
            <person name="Guy J."/>
            <person name="Iotti M."/>
            <person name="Le Tacon F."/>
            <person name="Lindquist E.A."/>
            <person name="Lipzen A."/>
            <person name="Malagnac F."/>
            <person name="Mello A."/>
            <person name="Molinier V."/>
            <person name="Miyauchi S."/>
            <person name="Poulain J."/>
            <person name="Riccioni C."/>
            <person name="Rubini A."/>
            <person name="Sitrit Y."/>
            <person name="Splivallo R."/>
            <person name="Traeger S."/>
            <person name="Wang M."/>
            <person name="Zifcakova L."/>
            <person name="Wipf D."/>
            <person name="Zambonelli A."/>
            <person name="Paolocci F."/>
            <person name="Nowrousian M."/>
            <person name="Ottonello S."/>
            <person name="Baldrian P."/>
            <person name="Spatafora J.W."/>
            <person name="Henrissat B."/>
            <person name="Nagy L.G."/>
            <person name="Aury J.M."/>
            <person name="Wincker P."/>
            <person name="Grigoriev I.V."/>
            <person name="Bonfante P."/>
            <person name="Martin F.M."/>
        </authorList>
    </citation>
    <scope>NUCLEOTIDE SEQUENCE [LARGE SCALE GENOMIC DNA]</scope>
    <source>
        <strain evidence="4 5">RN42</strain>
    </source>
</reference>
<feature type="domain" description="DUF7791" evidence="3">
    <location>
        <begin position="571"/>
        <end position="715"/>
    </location>
</feature>
<dbReference type="PANTHER" id="PTHR10039">
    <property type="entry name" value="AMELOGENIN"/>
    <property type="match status" value="1"/>
</dbReference>
<name>A0A3N4I207_ASCIM</name>
<organism evidence="4 5">
    <name type="scientific">Ascobolus immersus RN42</name>
    <dbReference type="NCBI Taxonomy" id="1160509"/>
    <lineage>
        <taxon>Eukaryota</taxon>
        <taxon>Fungi</taxon>
        <taxon>Dikarya</taxon>
        <taxon>Ascomycota</taxon>
        <taxon>Pezizomycotina</taxon>
        <taxon>Pezizomycetes</taxon>
        <taxon>Pezizales</taxon>
        <taxon>Ascobolaceae</taxon>
        <taxon>Ascobolus</taxon>
    </lineage>
</organism>
<dbReference type="PANTHER" id="PTHR10039:SF5">
    <property type="entry name" value="NACHT DOMAIN-CONTAINING PROTEIN"/>
    <property type="match status" value="1"/>
</dbReference>
<evidence type="ECO:0000259" key="2">
    <source>
        <dbReference type="Pfam" id="PF24883"/>
    </source>
</evidence>
<dbReference type="Proteomes" id="UP000275078">
    <property type="component" value="Unassembled WGS sequence"/>
</dbReference>
<dbReference type="OrthoDB" id="443402at2759"/>
<dbReference type="SUPFAM" id="SSF52540">
    <property type="entry name" value="P-loop containing nucleoside triphosphate hydrolases"/>
    <property type="match status" value="1"/>
</dbReference>
<gene>
    <name evidence="4" type="ORF">BJ508DRAFT_160563</name>
</gene>
<dbReference type="Pfam" id="PF25053">
    <property type="entry name" value="DUF7791"/>
    <property type="match status" value="1"/>
</dbReference>
<evidence type="ECO:0000313" key="5">
    <source>
        <dbReference type="Proteomes" id="UP000275078"/>
    </source>
</evidence>
<accession>A0A3N4I207</accession>
<dbReference type="AlphaFoldDB" id="A0A3N4I207"/>
<dbReference type="InterPro" id="IPR056693">
    <property type="entry name" value="DUF7791"/>
</dbReference>
<dbReference type="Gene3D" id="3.40.50.300">
    <property type="entry name" value="P-loop containing nucleotide triphosphate hydrolases"/>
    <property type="match status" value="1"/>
</dbReference>
<evidence type="ECO:0008006" key="6">
    <source>
        <dbReference type="Google" id="ProtNLM"/>
    </source>
</evidence>
<dbReference type="EMBL" id="ML119715">
    <property type="protein sequence ID" value="RPA78140.1"/>
    <property type="molecule type" value="Genomic_DNA"/>
</dbReference>
<dbReference type="Pfam" id="PF24883">
    <property type="entry name" value="NPHP3_N"/>
    <property type="match status" value="1"/>
</dbReference>
<keyword evidence="1" id="KW-0677">Repeat</keyword>
<evidence type="ECO:0000256" key="1">
    <source>
        <dbReference type="ARBA" id="ARBA00022737"/>
    </source>
</evidence>
<dbReference type="STRING" id="1160509.A0A3N4I207"/>
<keyword evidence="5" id="KW-1185">Reference proteome</keyword>
<proteinExistence type="predicted"/>
<evidence type="ECO:0000259" key="3">
    <source>
        <dbReference type="Pfam" id="PF25053"/>
    </source>
</evidence>